<dbReference type="EMBL" id="LN853099">
    <property type="protein sequence ID" value="CRY95058.1"/>
    <property type="molecule type" value="Genomic_DNA"/>
</dbReference>
<dbReference type="AlphaFoldDB" id="A0A0H5PZP6"/>
<organism evidence="1">
    <name type="scientific">uncultured prokaryote</name>
    <dbReference type="NCBI Taxonomy" id="198431"/>
    <lineage>
        <taxon>unclassified sequences</taxon>
        <taxon>environmental samples</taxon>
    </lineage>
</organism>
<name>A0A0H5PZP6_9ZZZZ</name>
<protein>
    <submittedName>
        <fullName evidence="1">Uncharacterized protein</fullName>
    </submittedName>
</protein>
<reference evidence="1" key="2">
    <citation type="submission" date="2015-07" db="EMBL/GenBank/DDBJ databases">
        <title>Plasmids, circular viruses and viroids from rat gut.</title>
        <authorList>
            <person name="Jorgensen T.J."/>
            <person name="Hansen M.A."/>
            <person name="Xu Z."/>
            <person name="Tabak M.A."/>
            <person name="Sorensen S.J."/>
            <person name="Hansen L.H."/>
        </authorList>
    </citation>
    <scope>NUCLEOTIDE SEQUENCE</scope>
    <source>
        <strain evidence="1">RGRH0457</strain>
    </source>
</reference>
<proteinExistence type="predicted"/>
<sequence length="71" mass="8184">MFMAYHVLGHNLPDKIGPELREELRLSPYGSFVHLRRCETEQEARKLLDVFRGGVVADYYEAFSLVVEVEG</sequence>
<evidence type="ECO:0000313" key="1">
    <source>
        <dbReference type="EMBL" id="CRY95058.1"/>
    </source>
</evidence>
<reference evidence="1" key="1">
    <citation type="submission" date="2015-06" db="EMBL/GenBank/DDBJ databases">
        <authorList>
            <person name="Joergensen T."/>
        </authorList>
    </citation>
    <scope>NUCLEOTIDE SEQUENCE</scope>
    <source>
        <strain evidence="1">RGRH0457</strain>
    </source>
</reference>
<accession>A0A0H5PZP6</accession>